<sequence length="186" mass="21808">MKNIFLLLTFILGFTSYAQKVELENFQLTSYDINSSDKIEFSSYSTIDKNGMLNVYINGYKTETYYSYQLNDAEIKSINKLGKEDLENFIAKRQLDPNHFYAGNRNYISFQKNGKKKEICFILPLMNSEFSEVLKMLEKTIYSQQNVAKISKFDIDFNKLQIDILKQNQIDNYLPQKQLPPPPMSR</sequence>
<dbReference type="AlphaFoldDB" id="A0A1M7INW2"/>
<dbReference type="OrthoDB" id="1260302at2"/>
<dbReference type="STRING" id="1302687.SAMN05444267_104730"/>
<organism evidence="2 3">
    <name type="scientific">Chryseobacterium polytrichastri</name>
    <dbReference type="NCBI Taxonomy" id="1302687"/>
    <lineage>
        <taxon>Bacteria</taxon>
        <taxon>Pseudomonadati</taxon>
        <taxon>Bacteroidota</taxon>
        <taxon>Flavobacteriia</taxon>
        <taxon>Flavobacteriales</taxon>
        <taxon>Weeksellaceae</taxon>
        <taxon>Chryseobacterium group</taxon>
        <taxon>Chryseobacterium</taxon>
    </lineage>
</organism>
<accession>A0A1M7INW2</accession>
<name>A0A1M7INW2_9FLAO</name>
<evidence type="ECO:0000313" key="3">
    <source>
        <dbReference type="Proteomes" id="UP000184364"/>
    </source>
</evidence>
<keyword evidence="1" id="KW-0732">Signal</keyword>
<evidence type="ECO:0000256" key="1">
    <source>
        <dbReference type="SAM" id="SignalP"/>
    </source>
</evidence>
<keyword evidence="3" id="KW-1185">Reference proteome</keyword>
<reference evidence="3" key="1">
    <citation type="submission" date="2016-11" db="EMBL/GenBank/DDBJ databases">
        <authorList>
            <person name="Varghese N."/>
            <person name="Submissions S."/>
        </authorList>
    </citation>
    <scope>NUCLEOTIDE SEQUENCE [LARGE SCALE GENOMIC DNA]</scope>
    <source>
        <strain evidence="3">DSM 26899</strain>
    </source>
</reference>
<dbReference type="Proteomes" id="UP000184364">
    <property type="component" value="Unassembled WGS sequence"/>
</dbReference>
<evidence type="ECO:0000313" key="2">
    <source>
        <dbReference type="EMBL" id="SHM42375.1"/>
    </source>
</evidence>
<proteinExistence type="predicted"/>
<feature type="signal peptide" evidence="1">
    <location>
        <begin position="1"/>
        <end position="20"/>
    </location>
</feature>
<dbReference type="RefSeq" id="WP_073297206.1">
    <property type="nucleotide sequence ID" value="NZ_FRAV01000047.1"/>
</dbReference>
<feature type="chain" id="PRO_5013291618" description="DUF4412 domain-containing protein" evidence="1">
    <location>
        <begin position="21"/>
        <end position="186"/>
    </location>
</feature>
<protein>
    <recommendedName>
        <fullName evidence="4">DUF4412 domain-containing protein</fullName>
    </recommendedName>
</protein>
<dbReference type="EMBL" id="FRAV01000047">
    <property type="protein sequence ID" value="SHM42375.1"/>
    <property type="molecule type" value="Genomic_DNA"/>
</dbReference>
<evidence type="ECO:0008006" key="4">
    <source>
        <dbReference type="Google" id="ProtNLM"/>
    </source>
</evidence>
<gene>
    <name evidence="2" type="ORF">SAMN05444267_104730</name>
</gene>